<dbReference type="Proteomes" id="UP000257109">
    <property type="component" value="Unassembled WGS sequence"/>
</dbReference>
<sequence>MAISRRNEMPQQPIWVEDRATKTNDAKVLVDLVWCIIVHNLYPLVDPMENNNNRTFNDLATPNPQLEPAQTHELKSGLIHLLSKFHGLVGEDPHKNLKEFHVRMFLKKFFLASRTTTIRKEICGIRQHLGETLQEYWERFNKFCTTCSHH</sequence>
<proteinExistence type="predicted"/>
<feature type="non-terminal residue" evidence="2">
    <location>
        <position position="1"/>
    </location>
</feature>
<comment type="caution">
    <text evidence="2">The sequence shown here is derived from an EMBL/GenBank/DDBJ whole genome shotgun (WGS) entry which is preliminary data.</text>
</comment>
<dbReference type="AlphaFoldDB" id="A0A371HYM9"/>
<dbReference type="InterPro" id="IPR005162">
    <property type="entry name" value="Retrotrans_gag_dom"/>
</dbReference>
<accession>A0A371HYM9</accession>
<gene>
    <name evidence="2" type="ORF">CR513_07955</name>
</gene>
<evidence type="ECO:0000259" key="1">
    <source>
        <dbReference type="Pfam" id="PF03732"/>
    </source>
</evidence>
<dbReference type="OrthoDB" id="1749511at2759"/>
<dbReference type="Pfam" id="PF03732">
    <property type="entry name" value="Retrotrans_gag"/>
    <property type="match status" value="1"/>
</dbReference>
<reference evidence="2" key="1">
    <citation type="submission" date="2018-05" db="EMBL/GenBank/DDBJ databases">
        <title>Draft genome of Mucuna pruriens seed.</title>
        <authorList>
            <person name="Nnadi N.E."/>
            <person name="Vos R."/>
            <person name="Hasami M.H."/>
            <person name="Devisetty U.K."/>
            <person name="Aguiy J.C."/>
        </authorList>
    </citation>
    <scope>NUCLEOTIDE SEQUENCE [LARGE SCALE GENOMIC DNA]</scope>
    <source>
        <strain evidence="2">JCA_2017</strain>
    </source>
</reference>
<dbReference type="EMBL" id="QJKJ01001382">
    <property type="protein sequence ID" value="RDY07879.1"/>
    <property type="molecule type" value="Genomic_DNA"/>
</dbReference>
<evidence type="ECO:0000313" key="2">
    <source>
        <dbReference type="EMBL" id="RDY07879.1"/>
    </source>
</evidence>
<keyword evidence="3" id="KW-1185">Reference proteome</keyword>
<organism evidence="2 3">
    <name type="scientific">Mucuna pruriens</name>
    <name type="common">Velvet bean</name>
    <name type="synonym">Dolichos pruriens</name>
    <dbReference type="NCBI Taxonomy" id="157652"/>
    <lineage>
        <taxon>Eukaryota</taxon>
        <taxon>Viridiplantae</taxon>
        <taxon>Streptophyta</taxon>
        <taxon>Embryophyta</taxon>
        <taxon>Tracheophyta</taxon>
        <taxon>Spermatophyta</taxon>
        <taxon>Magnoliopsida</taxon>
        <taxon>eudicotyledons</taxon>
        <taxon>Gunneridae</taxon>
        <taxon>Pentapetalae</taxon>
        <taxon>rosids</taxon>
        <taxon>fabids</taxon>
        <taxon>Fabales</taxon>
        <taxon>Fabaceae</taxon>
        <taxon>Papilionoideae</taxon>
        <taxon>50 kb inversion clade</taxon>
        <taxon>NPAAA clade</taxon>
        <taxon>indigoferoid/millettioid clade</taxon>
        <taxon>Phaseoleae</taxon>
        <taxon>Mucuna</taxon>
    </lineage>
</organism>
<feature type="domain" description="Retrotransposon gag" evidence="1">
    <location>
        <begin position="103"/>
        <end position="149"/>
    </location>
</feature>
<protein>
    <recommendedName>
        <fullName evidence="1">Retrotransposon gag domain-containing protein</fullName>
    </recommendedName>
</protein>
<evidence type="ECO:0000313" key="3">
    <source>
        <dbReference type="Proteomes" id="UP000257109"/>
    </source>
</evidence>
<name>A0A371HYM9_MUCPR</name>